<keyword evidence="4" id="KW-0812">Transmembrane</keyword>
<dbReference type="Pfam" id="PF01553">
    <property type="entry name" value="Acyltransferase"/>
    <property type="match status" value="1"/>
</dbReference>
<evidence type="ECO:0000256" key="2">
    <source>
        <dbReference type="ARBA" id="ARBA00007937"/>
    </source>
</evidence>
<name>A0A835IRF3_9MAGN</name>
<dbReference type="AlphaFoldDB" id="A0A835IRF3"/>
<keyword evidence="6" id="KW-0472">Membrane</keyword>
<dbReference type="EMBL" id="JADFTS010000002">
    <property type="protein sequence ID" value="KAF9620942.1"/>
    <property type="molecule type" value="Genomic_DNA"/>
</dbReference>
<dbReference type="GO" id="GO:0010143">
    <property type="term" value="P:cutin biosynthetic process"/>
    <property type="evidence" value="ECO:0007669"/>
    <property type="project" value="TreeGrafter"/>
</dbReference>
<evidence type="ECO:0000256" key="5">
    <source>
        <dbReference type="ARBA" id="ARBA00022989"/>
    </source>
</evidence>
<dbReference type="Proteomes" id="UP000631114">
    <property type="component" value="Unassembled WGS sequence"/>
</dbReference>
<comment type="caution">
    <text evidence="8">The sequence shown here is derived from an EMBL/GenBank/DDBJ whole genome shotgun (WGS) entry which is preliminary data.</text>
</comment>
<evidence type="ECO:0000256" key="3">
    <source>
        <dbReference type="ARBA" id="ARBA00022679"/>
    </source>
</evidence>
<keyword evidence="5" id="KW-1133">Transmembrane helix</keyword>
<comment type="similarity">
    <text evidence="2">Belongs to the GPAT/DAPAT family.</text>
</comment>
<organism evidence="8 9">
    <name type="scientific">Coptis chinensis</name>
    <dbReference type="NCBI Taxonomy" id="261450"/>
    <lineage>
        <taxon>Eukaryota</taxon>
        <taxon>Viridiplantae</taxon>
        <taxon>Streptophyta</taxon>
        <taxon>Embryophyta</taxon>
        <taxon>Tracheophyta</taxon>
        <taxon>Spermatophyta</taxon>
        <taxon>Magnoliopsida</taxon>
        <taxon>Ranunculales</taxon>
        <taxon>Ranunculaceae</taxon>
        <taxon>Coptidoideae</taxon>
        <taxon>Coptis</taxon>
    </lineage>
</organism>
<dbReference type="GO" id="GO:0090447">
    <property type="term" value="F:glycerol-3-phosphate 2-O-acyltransferase activity"/>
    <property type="evidence" value="ECO:0007669"/>
    <property type="project" value="TreeGrafter"/>
</dbReference>
<comment type="subcellular location">
    <subcellularLocation>
        <location evidence="1">Membrane</location>
        <topology evidence="1">Multi-pass membrane protein</topology>
    </subcellularLocation>
</comment>
<evidence type="ECO:0000256" key="4">
    <source>
        <dbReference type="ARBA" id="ARBA00022692"/>
    </source>
</evidence>
<evidence type="ECO:0000256" key="6">
    <source>
        <dbReference type="ARBA" id="ARBA00023136"/>
    </source>
</evidence>
<evidence type="ECO:0000259" key="7">
    <source>
        <dbReference type="SMART" id="SM00563"/>
    </source>
</evidence>
<feature type="domain" description="Phospholipid/glycerol acyltransferase" evidence="7">
    <location>
        <begin position="331"/>
        <end position="432"/>
    </location>
</feature>
<evidence type="ECO:0000313" key="8">
    <source>
        <dbReference type="EMBL" id="KAF9620942.1"/>
    </source>
</evidence>
<dbReference type="Pfam" id="PF23270">
    <property type="entry name" value="HAD_RAM2_N"/>
    <property type="match status" value="1"/>
</dbReference>
<sequence length="521" mass="59276">MADTLFSFKSFFFYYFFRRLFRNQRSFSRKCSNKLQRFPSLSQRSELSNQTVIFDVEGTLLKSSSLFPYFMLVAFEAGSLLRALVLFLIYPFVCMVSEEMGIKIMVMVCFCGIKKESFRAGRAVLPKFFMEDVGLQGFEMIMKGGRKVGVSHLPRVMVEGFLREYLEIDGVVGRELKVYKGYYVGLMEHKRKSGSVLEELFEEDGKGSKCDVIGIGSLDKPLHHHFSHCKEIYIVRNADKRSWQYLPKGKYPKPVIFHDGRLALRPTPHATLAMFMWVPFGLFLAIFRSVVCVSLPYQISSPILAFSGFRLQITKPNNSYISKTKNKSKGLLYVCNHRTLFDPLYLSFILHKPITAVTYSLSRVSELLAPIKTARLTRDRESDAKMMNKLLSQGDLVICPEGTTCREPYLLRFSPLFAELGDEIIPVALNAHVSMFHGTTASGLKCLDPLFFLMNPFPRYTVKILNKVSGTSTCHDGGESRFKIANYVQEEIGKALGFECTKFTRKDKYLILAGNEGIVKG</sequence>
<protein>
    <recommendedName>
        <fullName evidence="7">Phospholipid/glycerol acyltransferase domain-containing protein</fullName>
    </recommendedName>
</protein>
<gene>
    <name evidence="8" type="ORF">IFM89_015339</name>
</gene>
<accession>A0A835IRF3</accession>
<keyword evidence="9" id="KW-1185">Reference proteome</keyword>
<evidence type="ECO:0000256" key="1">
    <source>
        <dbReference type="ARBA" id="ARBA00004141"/>
    </source>
</evidence>
<proteinExistence type="inferred from homology"/>
<dbReference type="PANTHER" id="PTHR15486:SF62">
    <property type="entry name" value="GLYCEROL-3-PHOSPHATE ACYLTRANSFERASE 2-RELATED"/>
    <property type="match status" value="1"/>
</dbReference>
<dbReference type="CDD" id="cd06551">
    <property type="entry name" value="LPLAT"/>
    <property type="match status" value="1"/>
</dbReference>
<dbReference type="SMART" id="SM00563">
    <property type="entry name" value="PlsC"/>
    <property type="match status" value="1"/>
</dbReference>
<evidence type="ECO:0000313" key="9">
    <source>
        <dbReference type="Proteomes" id="UP000631114"/>
    </source>
</evidence>
<dbReference type="GO" id="GO:0016020">
    <property type="term" value="C:membrane"/>
    <property type="evidence" value="ECO:0007669"/>
    <property type="project" value="UniProtKB-SubCell"/>
</dbReference>
<reference evidence="8 9" key="1">
    <citation type="submission" date="2020-10" db="EMBL/GenBank/DDBJ databases">
        <title>The Coptis chinensis genome and diversification of protoberbering-type alkaloids.</title>
        <authorList>
            <person name="Wang B."/>
            <person name="Shu S."/>
            <person name="Song C."/>
            <person name="Liu Y."/>
        </authorList>
    </citation>
    <scope>NUCLEOTIDE SEQUENCE [LARGE SCALE GENOMIC DNA]</scope>
    <source>
        <strain evidence="8">HL-2020</strain>
        <tissue evidence="8">Leaf</tissue>
    </source>
</reference>
<dbReference type="OrthoDB" id="1854593at2759"/>
<dbReference type="SUPFAM" id="SSF69593">
    <property type="entry name" value="Glycerol-3-phosphate (1)-acyltransferase"/>
    <property type="match status" value="1"/>
</dbReference>
<dbReference type="GO" id="GO:0016791">
    <property type="term" value="F:phosphatase activity"/>
    <property type="evidence" value="ECO:0007669"/>
    <property type="project" value="TreeGrafter"/>
</dbReference>
<dbReference type="PANTHER" id="PTHR15486">
    <property type="entry name" value="ANCIENT UBIQUITOUS PROTEIN"/>
    <property type="match status" value="1"/>
</dbReference>
<dbReference type="InterPro" id="IPR002123">
    <property type="entry name" value="Plipid/glycerol_acylTrfase"/>
</dbReference>
<keyword evidence="3" id="KW-0808">Transferase</keyword>
<dbReference type="InterPro" id="IPR056462">
    <property type="entry name" value="HAD_RAM2/GPAT1-8"/>
</dbReference>